<reference evidence="1 2" key="1">
    <citation type="submission" date="2015-08" db="EMBL/GenBank/DDBJ databases">
        <authorList>
            <person name="Davis N."/>
            <person name="Domingos A."/>
            <person name="Holland C."/>
            <person name="Houk L.J."/>
            <person name="Hueter N."/>
            <person name="Molina L."/>
            <person name="Sontag M."/>
            <person name="Saintfleur O."/>
            <person name="Swinford C."/>
            <person name="Villalobos-Ayala K."/>
            <person name="Carroll M."/>
            <person name="Cottrell-Yongye A."/>
            <person name="D'Elia T."/>
            <person name="Delesalle V.A."/>
            <person name="Bradley K.W."/>
            <person name="Asai D.J."/>
            <person name="Bowman C.A."/>
            <person name="Russell D.A."/>
            <person name="Pope W.H."/>
            <person name="Jacobs-Sera D."/>
            <person name="Hendrix R.W."/>
            <person name="Hatfull G.F."/>
        </authorList>
    </citation>
    <scope>NUCLEOTIDE SEQUENCE [LARGE SCALE GENOMIC DNA]</scope>
</reference>
<evidence type="ECO:0000313" key="2">
    <source>
        <dbReference type="Proteomes" id="UP000223849"/>
    </source>
</evidence>
<organism evidence="1 2">
    <name type="scientific">Mycobacterium phage Lumos</name>
    <dbReference type="NCBI Taxonomy" id="1701852"/>
    <lineage>
        <taxon>Viruses</taxon>
        <taxon>Duplodnaviria</taxon>
        <taxon>Heunggongvirae</taxon>
        <taxon>Uroviricota</taxon>
        <taxon>Caudoviricetes</taxon>
        <taxon>Vilmaviridae</taxon>
        <taxon>Lclasvirinae</taxon>
        <taxon>Lumosvirus</taxon>
        <taxon>Lumosvirus lumos</taxon>
    </lineage>
</organism>
<protein>
    <submittedName>
        <fullName evidence="1">Uncharacterized protein</fullName>
    </submittedName>
</protein>
<keyword evidence="2" id="KW-1185">Reference proteome</keyword>
<dbReference type="EMBL" id="KT372003">
    <property type="protein sequence ID" value="ALA06619.1"/>
    <property type="molecule type" value="Genomic_DNA"/>
</dbReference>
<evidence type="ECO:0000313" key="1">
    <source>
        <dbReference type="EMBL" id="ALA06619.1"/>
    </source>
</evidence>
<accession>A0A0K2CMF9</accession>
<dbReference type="Proteomes" id="UP000223849">
    <property type="component" value="Segment"/>
</dbReference>
<gene>
    <name evidence="1" type="ORF">SEA_LUMOS_106</name>
</gene>
<name>A0A0K2CMF9_9CAUD</name>
<sequence length="57" mass="6701">MIELDKESTYRDRLGRKWEWSDLSGWVINRMATFGGFWPDDEFAPFTVIDPCPTCGR</sequence>
<proteinExistence type="predicted"/>